<reference evidence="14 15" key="1">
    <citation type="journal article" date="2009" name="Nature">
        <title>Evolution of pathogenicity and sexual reproduction in eight Candida genomes.</title>
        <authorList>
            <person name="Butler G."/>
            <person name="Rasmussen M.D."/>
            <person name="Lin M.F."/>
            <person name="Santos M.A."/>
            <person name="Sakthikumar S."/>
            <person name="Munro C.A."/>
            <person name="Rheinbay E."/>
            <person name="Grabherr M."/>
            <person name="Forche A."/>
            <person name="Reedy J.L."/>
            <person name="Agrafioti I."/>
            <person name="Arnaud M.B."/>
            <person name="Bates S."/>
            <person name="Brown A.J."/>
            <person name="Brunke S."/>
            <person name="Costanzo M.C."/>
            <person name="Fitzpatrick D.A."/>
            <person name="de Groot P.W."/>
            <person name="Harris D."/>
            <person name="Hoyer L.L."/>
            <person name="Hube B."/>
            <person name="Klis F.M."/>
            <person name="Kodira C."/>
            <person name="Lennard N."/>
            <person name="Logue M.E."/>
            <person name="Martin R."/>
            <person name="Neiman A.M."/>
            <person name="Nikolaou E."/>
            <person name="Quail M.A."/>
            <person name="Quinn J."/>
            <person name="Santos M.C."/>
            <person name="Schmitzberger F.F."/>
            <person name="Sherlock G."/>
            <person name="Shah P."/>
            <person name="Silverstein K.A."/>
            <person name="Skrzypek M.S."/>
            <person name="Soll D."/>
            <person name="Staggs R."/>
            <person name="Stansfield I."/>
            <person name="Stumpf M.P."/>
            <person name="Sudbery P.E."/>
            <person name="Srikantha T."/>
            <person name="Zeng Q."/>
            <person name="Berman J."/>
            <person name="Berriman M."/>
            <person name="Heitman J."/>
            <person name="Gow N.A."/>
            <person name="Lorenz M.C."/>
            <person name="Birren B.W."/>
            <person name="Kellis M."/>
            <person name="Cuomo C.A."/>
        </authorList>
    </citation>
    <scope>NUCLEOTIDE SEQUENCE [LARGE SCALE GENOMIC DNA]</scope>
    <source>
        <strain evidence="15">ATCC 11503 / BCRC 21390 / CBS 2605 / JCM 1781 / NBRC 1676 / NRRL YB-4239</strain>
    </source>
</reference>
<feature type="compositionally biased region" description="Basic and acidic residues" evidence="13">
    <location>
        <begin position="324"/>
        <end position="338"/>
    </location>
</feature>
<dbReference type="GO" id="GO:0052917">
    <property type="term" value="F:dol-P-Man:Man(7)GlcNAc(2)-PP-Dol alpha-1,6-mannosyltransferase activity"/>
    <property type="evidence" value="ECO:0007669"/>
    <property type="project" value="UniProtKB-EC"/>
</dbReference>
<dbReference type="VEuPathDB" id="FungiDB:LELG_05213"/>
<keyword evidence="9 12" id="KW-0472">Membrane</keyword>
<evidence type="ECO:0000256" key="4">
    <source>
        <dbReference type="ARBA" id="ARBA00022676"/>
    </source>
</evidence>
<comment type="pathway">
    <text evidence="2">Protein modification; protein glycosylation.</text>
</comment>
<dbReference type="InterPro" id="IPR005599">
    <property type="entry name" value="GPI_mannosylTrfase"/>
</dbReference>
<name>A5E6H4_LODEL</name>
<dbReference type="FunCoup" id="A5E6H4">
    <property type="interactions" value="387"/>
</dbReference>
<feature type="region of interest" description="Disordered" evidence="13">
    <location>
        <begin position="305"/>
        <end position="339"/>
    </location>
</feature>
<dbReference type="STRING" id="379508.A5E6H4"/>
<dbReference type="UniPathway" id="UPA00378"/>
<keyword evidence="7 12" id="KW-0256">Endoplasmic reticulum</keyword>
<dbReference type="Proteomes" id="UP000001996">
    <property type="component" value="Unassembled WGS sequence"/>
</dbReference>
<keyword evidence="15" id="KW-1185">Reference proteome</keyword>
<feature type="transmembrane region" description="Helical" evidence="12">
    <location>
        <begin position="138"/>
        <end position="155"/>
    </location>
</feature>
<evidence type="ECO:0000256" key="6">
    <source>
        <dbReference type="ARBA" id="ARBA00022692"/>
    </source>
</evidence>
<feature type="transmembrane region" description="Helical" evidence="12">
    <location>
        <begin position="349"/>
        <end position="367"/>
    </location>
</feature>
<comment type="subcellular location">
    <subcellularLocation>
        <location evidence="1 12">Endoplasmic reticulum membrane</location>
        <topology evidence="1 12">Multi-pass membrane protein</topology>
    </subcellularLocation>
</comment>
<evidence type="ECO:0000256" key="10">
    <source>
        <dbReference type="ARBA" id="ARBA00044721"/>
    </source>
</evidence>
<evidence type="ECO:0000256" key="1">
    <source>
        <dbReference type="ARBA" id="ARBA00004477"/>
    </source>
</evidence>
<comment type="catalytic activity">
    <reaction evidence="11">
        <text>an alpha-D-Man-(1-&gt;2)-alpha-D-Man-(1-&gt;2)-alpha-D-Man-(1-&gt;3)-[alpha-D-Man-(1-&gt;2)-alpha-D-Man-(1-&gt;3)-alpha-D-Man-(1-&gt;6)]-beta-D-Man-(1-&gt;4)-beta-D-GlcNAc-(1-&gt;4)-alpha-D-GlcNAc-diphospho-di-trans,poly-cis-dolichol + a di-trans,poly-cis-dolichyl beta-D-mannosyl phosphate = an alpha-D-Man-(1-&gt;2)-alpha-D-Man-(1-&gt;2)-alpha-D-Man-(1-&gt;3)-[alpha-D-Man-(1-&gt;2)-alpha-D-Man-(1-&gt;3)-[alpha-D-Man-(1-&gt;6)]-alpha-D-Man-(1-&gt;6)]-beta-D-Man-(1-&gt;4)-beta-D-GlcNAc-(1-&gt;4)-alpha-D-GlcNAc-diphospho-di-trans,poly-cis-dolichol + a di-trans,poly-cis-dolichyl phosphate + H(+)</text>
        <dbReference type="Rhea" id="RHEA:29535"/>
        <dbReference type="Rhea" id="RHEA-COMP:19498"/>
        <dbReference type="Rhea" id="RHEA-COMP:19501"/>
        <dbReference type="Rhea" id="RHEA-COMP:19518"/>
        <dbReference type="Rhea" id="RHEA-COMP:19519"/>
        <dbReference type="ChEBI" id="CHEBI:15378"/>
        <dbReference type="ChEBI" id="CHEBI:57683"/>
        <dbReference type="ChEBI" id="CHEBI:58211"/>
        <dbReference type="ChEBI" id="CHEBI:132517"/>
        <dbReference type="ChEBI" id="CHEBI:132519"/>
        <dbReference type="EC" id="2.4.1.260"/>
    </reaction>
    <physiologicalReaction direction="left-to-right" evidence="11">
        <dbReference type="Rhea" id="RHEA:29536"/>
    </physiologicalReaction>
</comment>
<proteinExistence type="inferred from homology"/>
<keyword evidence="5" id="KW-0808">Transferase</keyword>
<dbReference type="GO" id="GO:0005789">
    <property type="term" value="C:endoplasmic reticulum membrane"/>
    <property type="evidence" value="ECO:0007669"/>
    <property type="project" value="UniProtKB-SubCell"/>
</dbReference>
<evidence type="ECO:0000256" key="3">
    <source>
        <dbReference type="ARBA" id="ARBA00007063"/>
    </source>
</evidence>
<evidence type="ECO:0000256" key="8">
    <source>
        <dbReference type="ARBA" id="ARBA00022989"/>
    </source>
</evidence>
<comment type="function">
    <text evidence="10">Mannosyltransferase that operates in the biosynthetic pathway of dolichol-linked oligosaccharides, the glycan precursors employed in protein asparagine (N)-glycosylation. The assembly of dolichol-linked oligosaccharides begins on the cytosolic side of the endoplasmic reticulum membrane and finishes in its lumen. The sequential addition of sugars to dolichol pyrophosphate produces dolichol-linked oligosaccharides containing fourteen sugars, including two GlcNAcs, nine mannoses and three glucoses. Once assembled, the oligosaccharide is transferred from the lipid to nascent proteins by oligosaccharyltransferases. In the lumen of the endoplasmic reticulum, adds the eighth mannose residue in an alpha-1,6 linkage onto Man(7)GlcNAc(2)-PP-dolichol to produce Man(8)GlcNAc(2)-PP-dolichol.</text>
</comment>
<gene>
    <name evidence="14" type="ORF">LELG_05213</name>
</gene>
<keyword evidence="6 12" id="KW-0812">Transmembrane</keyword>
<dbReference type="PANTHER" id="PTHR22760:SF1">
    <property type="entry name" value="DOL-P-MAN:MAN(7)GLCNAC(2)-PP-DOL ALPHA-1,6-MANNOSYLTRANSFERASE"/>
    <property type="match status" value="1"/>
</dbReference>
<feature type="transmembrane region" description="Helical" evidence="12">
    <location>
        <begin position="100"/>
        <end position="117"/>
    </location>
</feature>
<dbReference type="PANTHER" id="PTHR22760">
    <property type="entry name" value="GLYCOSYLTRANSFERASE"/>
    <property type="match status" value="1"/>
</dbReference>
<feature type="transmembrane region" description="Helical" evidence="12">
    <location>
        <begin position="167"/>
        <end position="188"/>
    </location>
</feature>
<protein>
    <recommendedName>
        <fullName evidence="12">Mannosyltransferase</fullName>
        <ecNumber evidence="12">2.4.1.-</ecNumber>
    </recommendedName>
</protein>
<dbReference type="InParanoid" id="A5E6H4"/>
<evidence type="ECO:0000256" key="11">
    <source>
        <dbReference type="ARBA" id="ARBA00048899"/>
    </source>
</evidence>
<dbReference type="GO" id="GO:0006488">
    <property type="term" value="P:dolichol-linked oligosaccharide biosynthetic process"/>
    <property type="evidence" value="ECO:0007669"/>
    <property type="project" value="EnsemblFungi"/>
</dbReference>
<sequence length="583" mass="65424">MYRYNKVLDAALVALMAYHLVISPYTKVEESFNIQAIHDILNYGILPENLQSFDHKQFPGVVPRTFIGSLILSALTKPLVVLLSVFGIDLLNGDQSNLQLLVRGILGLVNVFMLIRLRDAINRVTFRDKKSQTKGLIGFWYMILLASQFHLNYYSSRTLPNFIALPFVNYAFSKLIVGDLSGLTWLAFTGIIFRLEVGLLGAIIAVVSSLVFGQSNIVANIVLLSAGTLFGGVASFAVDSYFWDRAVLPELSAFIFNVVEGESVKWGTEPWGAYFTKYLLQIFRPPVILILAVPGLIGDPAESEKITKNDQAESVGESESESELEPKPKSKPKLESKPTPKFIRHPAEYSLKILFVSSILFIIAMSFQPHKEWRFITYTIPIFTLQAANGLSNISMKWSLGFATKLLTVIITFMVLFSSILSIFLGYVSSFNYPGGEALAFANDYIKQAYPETNALVYLTVPACMTGVTRFQELHAATTHYSKEAESKVNLGDYDIIIVDEKQNEGEEWELLHTSKIFQGVSVQVFYKLMIAQKFDSSTIPRLVRLIIEDFLSGTNESLLTLLRSTIKLEDYLYVYAKKKKEK</sequence>
<dbReference type="OrthoDB" id="19039at2759"/>
<evidence type="ECO:0000256" key="9">
    <source>
        <dbReference type="ARBA" id="ARBA00023136"/>
    </source>
</evidence>
<dbReference type="AlphaFoldDB" id="A5E6H4"/>
<evidence type="ECO:0000313" key="15">
    <source>
        <dbReference type="Proteomes" id="UP000001996"/>
    </source>
</evidence>
<accession>A5E6H4</accession>
<dbReference type="OMA" id="MIRYLTF"/>
<feature type="transmembrane region" description="Helical" evidence="12">
    <location>
        <begin position="195"/>
        <end position="212"/>
    </location>
</feature>
<evidence type="ECO:0000256" key="13">
    <source>
        <dbReference type="SAM" id="MobiDB-lite"/>
    </source>
</evidence>
<dbReference type="Pfam" id="PF03901">
    <property type="entry name" value="Glyco_transf_22"/>
    <property type="match status" value="1"/>
</dbReference>
<dbReference type="EC" id="2.4.1.-" evidence="12"/>
<feature type="transmembrane region" description="Helical" evidence="12">
    <location>
        <begin position="66"/>
        <end position="88"/>
    </location>
</feature>
<comment type="similarity">
    <text evidence="3 12">Belongs to the glycosyltransferase 22 family.</text>
</comment>
<organism evidence="14 15">
    <name type="scientific">Lodderomyces elongisporus (strain ATCC 11503 / CBS 2605 / JCM 1781 / NBRC 1676 / NRRL YB-4239)</name>
    <name type="common">Yeast</name>
    <name type="synonym">Saccharomyces elongisporus</name>
    <dbReference type="NCBI Taxonomy" id="379508"/>
    <lineage>
        <taxon>Eukaryota</taxon>
        <taxon>Fungi</taxon>
        <taxon>Dikarya</taxon>
        <taxon>Ascomycota</taxon>
        <taxon>Saccharomycotina</taxon>
        <taxon>Pichiomycetes</taxon>
        <taxon>Debaryomycetaceae</taxon>
        <taxon>Candida/Lodderomyces clade</taxon>
        <taxon>Lodderomyces</taxon>
    </lineage>
</organism>
<feature type="transmembrane region" description="Helical" evidence="12">
    <location>
        <begin position="406"/>
        <end position="428"/>
    </location>
</feature>
<dbReference type="eggNOG" id="KOG2516">
    <property type="taxonomic scope" value="Eukaryota"/>
</dbReference>
<dbReference type="HOGENOM" id="CLU_008917_4_0_1"/>
<dbReference type="EMBL" id="CH981531">
    <property type="protein sequence ID" value="EDK47032.1"/>
    <property type="molecule type" value="Genomic_DNA"/>
</dbReference>
<evidence type="ECO:0000313" key="14">
    <source>
        <dbReference type="EMBL" id="EDK47032.1"/>
    </source>
</evidence>
<evidence type="ECO:0000256" key="2">
    <source>
        <dbReference type="ARBA" id="ARBA00004922"/>
    </source>
</evidence>
<keyword evidence="4 12" id="KW-0328">Glycosyltransferase</keyword>
<evidence type="ECO:0000256" key="5">
    <source>
        <dbReference type="ARBA" id="ARBA00022679"/>
    </source>
</evidence>
<keyword evidence="8 12" id="KW-1133">Transmembrane helix</keyword>
<evidence type="ECO:0000256" key="12">
    <source>
        <dbReference type="RuleBase" id="RU363075"/>
    </source>
</evidence>
<evidence type="ECO:0000256" key="7">
    <source>
        <dbReference type="ARBA" id="ARBA00022824"/>
    </source>
</evidence>
<feature type="transmembrane region" description="Helical" evidence="12">
    <location>
        <begin position="218"/>
        <end position="238"/>
    </location>
</feature>